<dbReference type="Proteomes" id="UP000256690">
    <property type="component" value="Unassembled WGS sequence"/>
</dbReference>
<dbReference type="OrthoDB" id="449487at2759"/>
<dbReference type="GeneID" id="38117988"/>
<keyword evidence="2" id="KW-1185">Reference proteome</keyword>
<evidence type="ECO:0000313" key="2">
    <source>
        <dbReference type="Proteomes" id="UP000256690"/>
    </source>
</evidence>
<reference evidence="1 2" key="1">
    <citation type="journal article" date="2018" name="IMA Fungus">
        <title>IMA Genome-F 9: Draft genome sequence of Annulohypoxylon stygium, Aspergillus mulundensis, Berkeleyomyces basicola (syn. Thielaviopsis basicola), Ceratocystis smalleyi, two Cercospora beticola strains, Coleophoma cylindrospora, Fusarium fracticaudum, Phialophora cf. hyalina, and Morchella septimelata.</title>
        <authorList>
            <person name="Wingfield B.D."/>
            <person name="Bills G.F."/>
            <person name="Dong Y."/>
            <person name="Huang W."/>
            <person name="Nel W.J."/>
            <person name="Swalarsk-Parry B.S."/>
            <person name="Vaghefi N."/>
            <person name="Wilken P.M."/>
            <person name="An Z."/>
            <person name="de Beer Z.W."/>
            <person name="De Vos L."/>
            <person name="Chen L."/>
            <person name="Duong T.A."/>
            <person name="Gao Y."/>
            <person name="Hammerbacher A."/>
            <person name="Kikkert J.R."/>
            <person name="Li Y."/>
            <person name="Li H."/>
            <person name="Li K."/>
            <person name="Li Q."/>
            <person name="Liu X."/>
            <person name="Ma X."/>
            <person name="Naidoo K."/>
            <person name="Pethybridge S.J."/>
            <person name="Sun J."/>
            <person name="Steenkamp E.T."/>
            <person name="van der Nest M.A."/>
            <person name="van Wyk S."/>
            <person name="Wingfield M.J."/>
            <person name="Xiong C."/>
            <person name="Yue Q."/>
            <person name="Zhang X."/>
        </authorList>
    </citation>
    <scope>NUCLEOTIDE SEQUENCE [LARGE SCALE GENOMIC DNA]</scope>
    <source>
        <strain evidence="1 2">DSM 5745</strain>
    </source>
</reference>
<evidence type="ECO:0000313" key="1">
    <source>
        <dbReference type="EMBL" id="RDW72446.1"/>
    </source>
</evidence>
<organism evidence="1 2">
    <name type="scientific">Aspergillus mulundensis</name>
    <dbReference type="NCBI Taxonomy" id="1810919"/>
    <lineage>
        <taxon>Eukaryota</taxon>
        <taxon>Fungi</taxon>
        <taxon>Dikarya</taxon>
        <taxon>Ascomycota</taxon>
        <taxon>Pezizomycotina</taxon>
        <taxon>Eurotiomycetes</taxon>
        <taxon>Eurotiomycetidae</taxon>
        <taxon>Eurotiales</taxon>
        <taxon>Aspergillaceae</taxon>
        <taxon>Aspergillus</taxon>
        <taxon>Aspergillus subgen. Nidulantes</taxon>
    </lineage>
</organism>
<dbReference type="RefSeq" id="XP_026601666.1">
    <property type="nucleotide sequence ID" value="XM_026749634.1"/>
</dbReference>
<comment type="caution">
    <text evidence="1">The sequence shown here is derived from an EMBL/GenBank/DDBJ whole genome shotgun (WGS) entry which is preliminary data.</text>
</comment>
<dbReference type="AlphaFoldDB" id="A0A3D8RES5"/>
<protein>
    <submittedName>
        <fullName evidence="1">Uncharacterized protein</fullName>
    </submittedName>
</protein>
<proteinExistence type="predicted"/>
<dbReference type="EMBL" id="PVWQ01000009">
    <property type="protein sequence ID" value="RDW72446.1"/>
    <property type="molecule type" value="Genomic_DNA"/>
</dbReference>
<accession>A0A3D8RES5</accession>
<name>A0A3D8RES5_9EURO</name>
<gene>
    <name evidence="1" type="ORF">DSM5745_07618</name>
</gene>
<sequence length="290" mass="31941">MAPNNHIRPPAKQNNGLVQIPRPGLRIEHLRAPQRNNIMHAVRHRLRDAEGPETREMEVDLRRCLRARNNSEHDPRPVNDMLFACLMDQNTRLDETRCADARTHPGPVPIYPVGLRGSASPYMVIKAPHRLIASPARILSLRIASMNPSGAIIGTSVSGSITPPAPANYPLQPSTPQGPLLLRRDRSVGYSFTNPPTNFGSKTAPSLTDRRDYDAASRGFIAFLDQGIITHCADLNLTVWNASAWDIMKDTECPPTAHPISGDRATWIRNMDCTKSAPGSTRCAATVCRI</sequence>